<feature type="region of interest" description="Disordered" evidence="6">
    <location>
        <begin position="314"/>
        <end position="364"/>
    </location>
</feature>
<evidence type="ECO:0000256" key="2">
    <source>
        <dbReference type="ARBA" id="ARBA00022574"/>
    </source>
</evidence>
<feature type="domain" description="WDHD1/CFT4 second beta-propeller" evidence="7">
    <location>
        <begin position="446"/>
        <end position="773"/>
    </location>
</feature>
<name>A0A367JM53_RHIAZ</name>
<feature type="compositionally biased region" description="Basic and acidic residues" evidence="6">
    <location>
        <begin position="530"/>
        <end position="542"/>
    </location>
</feature>
<evidence type="ECO:0000313" key="11">
    <source>
        <dbReference type="Proteomes" id="UP000252139"/>
    </source>
</evidence>
<comment type="caution">
    <text evidence="10">The sequence shown here is derived from an EMBL/GenBank/DDBJ whole genome shotgun (WGS) entry which is preliminary data.</text>
</comment>
<dbReference type="STRING" id="86630.A0A367JM53"/>
<dbReference type="InterPro" id="IPR048591">
    <property type="entry name" value="WDHD1/CFT4_hel"/>
</dbReference>
<evidence type="ECO:0000256" key="1">
    <source>
        <dbReference type="ARBA" id="ARBA00004123"/>
    </source>
</evidence>
<accession>A0A367JM53</accession>
<dbReference type="InterPro" id="IPR036322">
    <property type="entry name" value="WD40_repeat_dom_sf"/>
</dbReference>
<dbReference type="OrthoDB" id="427368at2759"/>
<feature type="compositionally biased region" description="Basic and acidic residues" evidence="6">
    <location>
        <begin position="921"/>
        <end position="930"/>
    </location>
</feature>
<dbReference type="GO" id="GO:0000278">
    <property type="term" value="P:mitotic cell cycle"/>
    <property type="evidence" value="ECO:0007669"/>
    <property type="project" value="TreeGrafter"/>
</dbReference>
<dbReference type="GO" id="GO:0043596">
    <property type="term" value="C:nuclear replication fork"/>
    <property type="evidence" value="ECO:0007669"/>
    <property type="project" value="TreeGrafter"/>
</dbReference>
<dbReference type="Pfam" id="PF12341">
    <property type="entry name" value="Mcl1_mid"/>
    <property type="match status" value="1"/>
</dbReference>
<evidence type="ECO:0000259" key="9">
    <source>
        <dbReference type="Pfam" id="PF24817"/>
    </source>
</evidence>
<dbReference type="SUPFAM" id="SSF50978">
    <property type="entry name" value="WD40 repeat-like"/>
    <property type="match status" value="1"/>
</dbReference>
<comment type="subcellular location">
    <subcellularLocation>
        <location evidence="1">Nucleus</location>
    </subcellularLocation>
</comment>
<feature type="compositionally biased region" description="Basic and acidic residues" evidence="6">
    <location>
        <begin position="350"/>
        <end position="364"/>
    </location>
</feature>
<dbReference type="EMBL" id="PJQL01001032">
    <property type="protein sequence ID" value="RCH91022.1"/>
    <property type="molecule type" value="Genomic_DNA"/>
</dbReference>
<dbReference type="Pfam" id="PF24817">
    <property type="entry name" value="WD40_WDHD1_1st"/>
    <property type="match status" value="1"/>
</dbReference>
<feature type="repeat" description="WD" evidence="5">
    <location>
        <begin position="136"/>
        <end position="169"/>
    </location>
</feature>
<evidence type="ECO:0000313" key="10">
    <source>
        <dbReference type="EMBL" id="RCH91022.1"/>
    </source>
</evidence>
<gene>
    <name evidence="10" type="ORF">CU097_005748</name>
</gene>
<feature type="compositionally biased region" description="Acidic residues" evidence="6">
    <location>
        <begin position="543"/>
        <end position="560"/>
    </location>
</feature>
<feature type="domain" description="WDHD1/CFT4 helical bundle" evidence="8">
    <location>
        <begin position="788"/>
        <end position="882"/>
    </location>
</feature>
<dbReference type="PANTHER" id="PTHR19932:SF10">
    <property type="entry name" value="WD REPEAT AND HMG-BOX DNA-BINDING PROTEIN 1"/>
    <property type="match status" value="1"/>
</dbReference>
<sequence>MQTEFIDFNSGLILKPGKTYVAYRLGGREIVAGTADARVTIFKTDKDIRKVAEASIERHIDEVSCIAIHDNRFASAGTDGFVIIYNNNEYEKILIRSTVAVRSIVFHPQGTKLAIAADDNDIRIVLVADNSKIVTLQGHTASLKSLDYDPTGNYIASSACDGEVRIWSVGPNEPAPRCIKTLKEATPPSKPDHALSSKVSWSPDKSCFAFPGKNNDICLCSYGSWTTTSILGNGHTETVSTFSWSPNGYYMATTANDKQLIIWDAKNKKMVRKTIVVTAITDIAWHPTENQLIFASESGEIAYWDDVIPEGNSNYPHPAKARKQIQNREESIELQSQEPYSLEPSSLDPRSIEPHSYDSRKKERNRFFDTIANVDEDDDEGEDLGSEGDDVDMMDAEDDFIIDDDGAGYVETAEERQKYQQRLNLSNVHRNGVVHQKPVVFVPPTTFQPGETPFNKLGNNRQDAAEGERRYLCYNLVGAMYTIHQDNHSIVNVEFHDQSMHRNFHFTDYSNFTMGALSEGGAVFGVEGEEAPKKEKKTKTNDDGEEETDYEEEEEEEENEDTRKASILHFRPLSMRAGGEKDWTYHLPAGEDVVAVAINNVSVIAATSAGFIRIFSLSGVQKHIFSLSNIVTLSAMNDITLFVYAPCPSFTNQQNLNYILMNTETNEVLQKDKIHISGGSKLTWAGFSETTQAAIYDSDGILRVLHHQRRPNQGSWVPVFDGRAYAKSVQKSETYWPVGLLRDRLMCVILRGSNQYPYFPRPPVNEVPLQLPIVEPESETGKIEMSYLSSLYRDLHERDEAEATGKQDEYQDTFDSADIEMDKDILRLINIACKSERHSRALDLVNSLRLSESVDKAIRVASFHHLSSLANSMMRVKELKFMANTRILPPSLTESLASQPSLYGSNVPSLENSLSLLEKDEKETRKRSIFDETEDVSMDSHEDNSQRMKKPRPFQFSQM</sequence>
<evidence type="ECO:0000256" key="6">
    <source>
        <dbReference type="SAM" id="MobiDB-lite"/>
    </source>
</evidence>
<proteinExistence type="predicted"/>
<evidence type="ECO:0000256" key="3">
    <source>
        <dbReference type="ARBA" id="ARBA00022737"/>
    </source>
</evidence>
<dbReference type="InterPro" id="IPR001680">
    <property type="entry name" value="WD40_rpt"/>
</dbReference>
<dbReference type="SMART" id="SM00320">
    <property type="entry name" value="WD40"/>
    <property type="match status" value="5"/>
</dbReference>
<reference evidence="10 11" key="1">
    <citation type="journal article" date="2018" name="G3 (Bethesda)">
        <title>Phylogenetic and Phylogenomic Definition of Rhizopus Species.</title>
        <authorList>
            <person name="Gryganskyi A.P."/>
            <person name="Golan J."/>
            <person name="Dolatabadi S."/>
            <person name="Mondo S."/>
            <person name="Robb S."/>
            <person name="Idnurm A."/>
            <person name="Muszewska A."/>
            <person name="Steczkiewicz K."/>
            <person name="Masonjones S."/>
            <person name="Liao H.L."/>
            <person name="Gajdeczka M.T."/>
            <person name="Anike F."/>
            <person name="Vuek A."/>
            <person name="Anishchenko I.M."/>
            <person name="Voigt K."/>
            <person name="de Hoog G.S."/>
            <person name="Smith M.E."/>
            <person name="Heitman J."/>
            <person name="Vilgalys R."/>
            <person name="Stajich J.E."/>
        </authorList>
    </citation>
    <scope>NUCLEOTIDE SEQUENCE [LARGE SCALE GENOMIC DNA]</scope>
    <source>
        <strain evidence="10 11">CBS 357.93</strain>
    </source>
</reference>
<dbReference type="InterPro" id="IPR019775">
    <property type="entry name" value="WD40_repeat_CS"/>
</dbReference>
<feature type="region of interest" description="Disordered" evidence="6">
    <location>
        <begin position="525"/>
        <end position="564"/>
    </location>
</feature>
<evidence type="ECO:0000256" key="5">
    <source>
        <dbReference type="PROSITE-ProRule" id="PRU00221"/>
    </source>
</evidence>
<dbReference type="GO" id="GO:0006281">
    <property type="term" value="P:DNA repair"/>
    <property type="evidence" value="ECO:0007669"/>
    <property type="project" value="TreeGrafter"/>
</dbReference>
<feature type="repeat" description="WD" evidence="5">
    <location>
        <begin position="232"/>
        <end position="273"/>
    </location>
</feature>
<dbReference type="PROSITE" id="PS50082">
    <property type="entry name" value="WD_REPEATS_2"/>
    <property type="match status" value="2"/>
</dbReference>
<dbReference type="PROSITE" id="PS00678">
    <property type="entry name" value="WD_REPEATS_1"/>
    <property type="match status" value="1"/>
</dbReference>
<evidence type="ECO:0000256" key="4">
    <source>
        <dbReference type="ARBA" id="ARBA00023242"/>
    </source>
</evidence>
<evidence type="ECO:0000259" key="7">
    <source>
        <dbReference type="Pfam" id="PF12341"/>
    </source>
</evidence>
<feature type="domain" description="WDHD1 first WD40" evidence="9">
    <location>
        <begin position="17"/>
        <end position="301"/>
    </location>
</feature>
<organism evidence="10 11">
    <name type="scientific">Rhizopus azygosporus</name>
    <name type="common">Rhizopus microsporus var. azygosporus</name>
    <dbReference type="NCBI Taxonomy" id="86630"/>
    <lineage>
        <taxon>Eukaryota</taxon>
        <taxon>Fungi</taxon>
        <taxon>Fungi incertae sedis</taxon>
        <taxon>Mucoromycota</taxon>
        <taxon>Mucoromycotina</taxon>
        <taxon>Mucoromycetes</taxon>
        <taxon>Mucorales</taxon>
        <taxon>Mucorineae</taxon>
        <taxon>Rhizopodaceae</taxon>
        <taxon>Rhizopus</taxon>
    </lineage>
</organism>
<dbReference type="GO" id="GO:0006261">
    <property type="term" value="P:DNA-templated DNA replication"/>
    <property type="evidence" value="ECO:0007669"/>
    <property type="project" value="TreeGrafter"/>
</dbReference>
<protein>
    <submittedName>
        <fullName evidence="10">Uncharacterized protein</fullName>
    </submittedName>
</protein>
<dbReference type="Proteomes" id="UP000252139">
    <property type="component" value="Unassembled WGS sequence"/>
</dbReference>
<dbReference type="Gene3D" id="2.130.10.10">
    <property type="entry name" value="YVTN repeat-like/Quinoprotein amine dehydrogenase"/>
    <property type="match status" value="2"/>
</dbReference>
<dbReference type="GO" id="GO:0003682">
    <property type="term" value="F:chromatin binding"/>
    <property type="evidence" value="ECO:0007669"/>
    <property type="project" value="TreeGrafter"/>
</dbReference>
<dbReference type="AlphaFoldDB" id="A0A367JM53"/>
<keyword evidence="4" id="KW-0539">Nucleus</keyword>
<dbReference type="InterPro" id="IPR015943">
    <property type="entry name" value="WD40/YVTN_repeat-like_dom_sf"/>
</dbReference>
<keyword evidence="2 5" id="KW-0853">WD repeat</keyword>
<dbReference type="PANTHER" id="PTHR19932">
    <property type="entry name" value="WD REPEAT AND HMG-BOX DNA BINDING PROTEIN"/>
    <property type="match status" value="1"/>
</dbReference>
<keyword evidence="11" id="KW-1185">Reference proteome</keyword>
<dbReference type="InterPro" id="IPR022100">
    <property type="entry name" value="WDHD1/CFT4_beta-prop_2nd"/>
</dbReference>
<dbReference type="Pfam" id="PF20946">
    <property type="entry name" value="Ctf4_C"/>
    <property type="match status" value="1"/>
</dbReference>
<feature type="region of interest" description="Disordered" evidence="6">
    <location>
        <begin position="921"/>
        <end position="959"/>
    </location>
</feature>
<dbReference type="PROSITE" id="PS50294">
    <property type="entry name" value="WD_REPEATS_REGION"/>
    <property type="match status" value="2"/>
</dbReference>
<keyword evidence="3" id="KW-0677">Repeat</keyword>
<evidence type="ECO:0000259" key="8">
    <source>
        <dbReference type="Pfam" id="PF20946"/>
    </source>
</evidence>
<dbReference type="InterPro" id="IPR057646">
    <property type="entry name" value="WD40_WDHD1_1st"/>
</dbReference>